<dbReference type="SUPFAM" id="SSF56219">
    <property type="entry name" value="DNase I-like"/>
    <property type="match status" value="1"/>
</dbReference>
<dbReference type="EMBL" id="BGZK01000736">
    <property type="protein sequence ID" value="GBP58497.1"/>
    <property type="molecule type" value="Genomic_DNA"/>
</dbReference>
<evidence type="ECO:0000313" key="1">
    <source>
        <dbReference type="EMBL" id="GBP58497.1"/>
    </source>
</evidence>
<name>A0A4C1X8E0_EUMVA</name>
<protein>
    <recommendedName>
        <fullName evidence="3">RNA-directed DNA polymerase from mobile element jockey</fullName>
    </recommendedName>
</protein>
<keyword evidence="2" id="KW-1185">Reference proteome</keyword>
<accession>A0A4C1X8E0</accession>
<proteinExistence type="predicted"/>
<dbReference type="OrthoDB" id="7487383at2759"/>
<dbReference type="AlphaFoldDB" id="A0A4C1X8E0"/>
<reference evidence="1 2" key="1">
    <citation type="journal article" date="2019" name="Commun. Biol.">
        <title>The bagworm genome reveals a unique fibroin gene that provides high tensile strength.</title>
        <authorList>
            <person name="Kono N."/>
            <person name="Nakamura H."/>
            <person name="Ohtoshi R."/>
            <person name="Tomita M."/>
            <person name="Numata K."/>
            <person name="Arakawa K."/>
        </authorList>
    </citation>
    <scope>NUCLEOTIDE SEQUENCE [LARGE SCALE GENOMIC DNA]</scope>
</reference>
<dbReference type="InterPro" id="IPR036691">
    <property type="entry name" value="Endo/exonu/phosph_ase_sf"/>
</dbReference>
<organism evidence="1 2">
    <name type="scientific">Eumeta variegata</name>
    <name type="common">Bagworm moth</name>
    <name type="synonym">Eumeta japonica</name>
    <dbReference type="NCBI Taxonomy" id="151549"/>
    <lineage>
        <taxon>Eukaryota</taxon>
        <taxon>Metazoa</taxon>
        <taxon>Ecdysozoa</taxon>
        <taxon>Arthropoda</taxon>
        <taxon>Hexapoda</taxon>
        <taxon>Insecta</taxon>
        <taxon>Pterygota</taxon>
        <taxon>Neoptera</taxon>
        <taxon>Endopterygota</taxon>
        <taxon>Lepidoptera</taxon>
        <taxon>Glossata</taxon>
        <taxon>Ditrysia</taxon>
        <taxon>Tineoidea</taxon>
        <taxon>Psychidae</taxon>
        <taxon>Oiketicinae</taxon>
        <taxon>Eumeta</taxon>
    </lineage>
</organism>
<comment type="caution">
    <text evidence="1">The sequence shown here is derived from an EMBL/GenBank/DDBJ whole genome shotgun (WGS) entry which is preliminary data.</text>
</comment>
<gene>
    <name evidence="1" type="ORF">EVAR_82474_1</name>
</gene>
<evidence type="ECO:0008006" key="3">
    <source>
        <dbReference type="Google" id="ProtNLM"/>
    </source>
</evidence>
<dbReference type="Gene3D" id="3.60.10.10">
    <property type="entry name" value="Endonuclease/exonuclease/phosphatase"/>
    <property type="match status" value="1"/>
</dbReference>
<dbReference type="Proteomes" id="UP000299102">
    <property type="component" value="Unassembled WGS sequence"/>
</dbReference>
<sequence>MKNKKICSLEGSEHCTSEVRAEYCRNLLQSYSVKNWWKMIQLGESPPSVGRLKPKNVRFLSFNACGLTSNVLELKKCMSENSIDIALVQETYLKANRPKACSIAGYVQLRTDRTYSSKGGTALYYRRSLHCGPINIPPLINMEATGCRLAMTIVHSS</sequence>
<evidence type="ECO:0000313" key="2">
    <source>
        <dbReference type="Proteomes" id="UP000299102"/>
    </source>
</evidence>